<evidence type="ECO:0000313" key="2">
    <source>
        <dbReference type="EMBL" id="EGO21800.1"/>
    </source>
</evidence>
<dbReference type="RefSeq" id="XP_007321586.1">
    <property type="nucleotide sequence ID" value="XM_007321524.1"/>
</dbReference>
<dbReference type="HOGENOM" id="CLU_027591_0_0_1"/>
<feature type="region of interest" description="Disordered" evidence="1">
    <location>
        <begin position="446"/>
        <end position="465"/>
    </location>
</feature>
<dbReference type="OrthoDB" id="2585251at2759"/>
<protein>
    <submittedName>
        <fullName evidence="2">Uncharacterized protein</fullName>
    </submittedName>
</protein>
<organism>
    <name type="scientific">Serpula lacrymans var. lacrymans (strain S7.9)</name>
    <name type="common">Dry rot fungus</name>
    <dbReference type="NCBI Taxonomy" id="578457"/>
    <lineage>
        <taxon>Eukaryota</taxon>
        <taxon>Fungi</taxon>
        <taxon>Dikarya</taxon>
        <taxon>Basidiomycota</taxon>
        <taxon>Agaricomycotina</taxon>
        <taxon>Agaricomycetes</taxon>
        <taxon>Agaricomycetidae</taxon>
        <taxon>Boletales</taxon>
        <taxon>Coniophorineae</taxon>
        <taxon>Serpulaceae</taxon>
        <taxon>Serpula</taxon>
    </lineage>
</organism>
<name>F8P5B3_SERL9</name>
<dbReference type="EMBL" id="GL945438">
    <property type="protein sequence ID" value="EGO21800.1"/>
    <property type="molecule type" value="Genomic_DNA"/>
</dbReference>
<sequence>MQVASYGPRTLKKGVGVRIHPHTSPPASSRAIHIPSSIPRSALSFLSSGSSAAATATNASATQRLFTHSRSLVSRFFAHLTAPGLAHTSSVAAPGHLHVHASHLHTLSRPGSNSIKANLSLPARHALSRPFGAPHLPRPPTIPPSITHVGLGTARNFHSARPIFQNLVDNVPVAGRALWEAEWEIKAREEQKSKFRKGKEVKRVEKTLEMLKPKNENILSPEPVANSVTPVSHESEFNHYFPIVSESLPQVTTYLLIPIAPTPTSRVPLGISTTSHSPSSRHPLLPIPELAAMHHLHHTHSLRVSTLFARLDVAHVWDDPGVECSAYAHGHHRDLAEESGSECTVLNITFAGWNKARVRSIIGESGSGWCSLEEVEEEEDLSDSMSDVLSSMDSEDLASINEFEQPHTTVPDPAQSFVLPTLDFSSSFPVPSIQQPPVILYTASELSTHRHEPPSPSMSSASSILDLNEGSDSDLSIIAPGSVESHSSWVGFSSDFAARIGDPKA</sequence>
<gene>
    <name evidence="2" type="ORF">SERLADRAFT_474682</name>
</gene>
<dbReference type="KEGG" id="sla:SERLADRAFT_474682"/>
<evidence type="ECO:0000256" key="1">
    <source>
        <dbReference type="SAM" id="MobiDB-lite"/>
    </source>
</evidence>
<accession>F8P5B3</accession>
<dbReference type="Proteomes" id="UP000008064">
    <property type="component" value="Unassembled WGS sequence"/>
</dbReference>
<proteinExistence type="predicted"/>
<dbReference type="GeneID" id="18820518"/>
<reference evidence="2" key="1">
    <citation type="submission" date="2011-04" db="EMBL/GenBank/DDBJ databases">
        <title>Evolution of plant cell wall degrading machinery underlies the functional diversity of forest fungi.</title>
        <authorList>
            <consortium name="US DOE Joint Genome Institute (JGI-PGF)"/>
            <person name="Eastwood D.C."/>
            <person name="Floudas D."/>
            <person name="Binder M."/>
            <person name="Majcherczyk A."/>
            <person name="Schneider P."/>
            <person name="Aerts A."/>
            <person name="Asiegbu F.O."/>
            <person name="Baker S.E."/>
            <person name="Barry K."/>
            <person name="Bendiksby M."/>
            <person name="Blumentritt M."/>
            <person name="Coutinho P.M."/>
            <person name="Cullen D."/>
            <person name="Cullen D."/>
            <person name="Gathman A."/>
            <person name="Goodell B."/>
            <person name="Henrissat B."/>
            <person name="Ihrmark K."/>
            <person name="Kauserud H."/>
            <person name="Kohler A."/>
            <person name="LaButti K."/>
            <person name="Lapidus A."/>
            <person name="Lavin J.L."/>
            <person name="Lee Y.-H."/>
            <person name="Lindquist E."/>
            <person name="Lilly W."/>
            <person name="Lucas S."/>
            <person name="Morin E."/>
            <person name="Murat C."/>
            <person name="Oguiza J.A."/>
            <person name="Park J."/>
            <person name="Pisabarro A.G."/>
            <person name="Riley R."/>
            <person name="Rosling A."/>
            <person name="Salamov A."/>
            <person name="Schmidt O."/>
            <person name="Schmutz J."/>
            <person name="Skrede I."/>
            <person name="Stenlid J."/>
            <person name="Wiebenga A."/>
            <person name="Xie X."/>
            <person name="Kues U."/>
            <person name="Hibbett D.S."/>
            <person name="Hoffmeister D."/>
            <person name="Hogberg N."/>
            <person name="Martin F."/>
            <person name="Grigoriev I.V."/>
            <person name="Watkinson S.C."/>
        </authorList>
    </citation>
    <scope>NUCLEOTIDE SEQUENCE</scope>
    <source>
        <strain evidence="2">S7.9</strain>
    </source>
</reference>
<dbReference type="AlphaFoldDB" id="F8P5B3"/>